<reference evidence="6 8" key="1">
    <citation type="journal article" date="2018" name="BMC Genomics">
        <title>Comparative genomics of the wheat fungal pathogen Pyrenophora tritici-repentis reveals chromosomal variations and genome plasticity.</title>
        <authorList>
            <person name="Moolhuijzen P."/>
            <person name="See P.T."/>
            <person name="Hane J.K."/>
            <person name="Shi G."/>
            <person name="Liu Z."/>
            <person name="Oliver R.P."/>
            <person name="Moffat C.S."/>
        </authorList>
    </citation>
    <scope>NUCLEOTIDE SEQUENCE [LARGE SCALE GENOMIC DNA]</scope>
    <source>
        <strain evidence="6">M4</strain>
    </source>
</reference>
<dbReference type="EC" id="4.2.1.1" evidence="5"/>
<evidence type="ECO:0000256" key="5">
    <source>
        <dbReference type="RuleBase" id="RU003956"/>
    </source>
</evidence>
<evidence type="ECO:0000313" key="7">
    <source>
        <dbReference type="EMBL" id="KAI1513435.1"/>
    </source>
</evidence>
<keyword evidence="5" id="KW-0456">Lyase</keyword>
<dbReference type="EMBL" id="NQIK02000001">
    <property type="protein sequence ID" value="KAF7577496.1"/>
    <property type="molecule type" value="Genomic_DNA"/>
</dbReference>
<dbReference type="PANTHER" id="PTHR43175">
    <property type="entry name" value="CARBONIC ANHYDRASE"/>
    <property type="match status" value="1"/>
</dbReference>
<dbReference type="InterPro" id="IPR036874">
    <property type="entry name" value="Carbonic_anhydrase_sf"/>
</dbReference>
<evidence type="ECO:0000256" key="1">
    <source>
        <dbReference type="ARBA" id="ARBA00006217"/>
    </source>
</evidence>
<comment type="cofactor">
    <cofactor evidence="4">
        <name>Zn(2+)</name>
        <dbReference type="ChEBI" id="CHEBI:29105"/>
    </cofactor>
    <text evidence="4">Binds 1 zinc ion per subunit.</text>
</comment>
<feature type="binding site" evidence="4">
    <location>
        <position position="93"/>
    </location>
    <ligand>
        <name>Zn(2+)</name>
        <dbReference type="ChEBI" id="CHEBI:29105"/>
    </ligand>
</feature>
<proteinExistence type="inferred from homology"/>
<protein>
    <recommendedName>
        <fullName evidence="5">Carbonic anhydrase</fullName>
        <ecNumber evidence="5">4.2.1.1</ecNumber>
    </recommendedName>
    <alternativeName>
        <fullName evidence="5">Carbonate dehydratase</fullName>
    </alternativeName>
</protein>
<reference evidence="7" key="3">
    <citation type="journal article" date="2022" name="bioRxiv">
        <title>A global pangenome for the wheat fungal pathogen Pyrenophora tritici-repentis and prediction of effector protein structural homology.</title>
        <authorList>
            <person name="Moolhuijzen P."/>
            <person name="See P.T."/>
            <person name="Shi G."/>
            <person name="Powell H.R."/>
            <person name="Cockram J."/>
            <person name="Jorgensen L.N."/>
            <person name="Benslimane H."/>
            <person name="Strelkov S.E."/>
            <person name="Turner J."/>
            <person name="Liu Z."/>
            <person name="Moffat C.S."/>
        </authorList>
    </citation>
    <scope>NUCLEOTIDE SEQUENCE</scope>
    <source>
        <strain evidence="7">86-124</strain>
    </source>
</reference>
<dbReference type="AlphaFoldDB" id="A0A2W1E803"/>
<comment type="caution">
    <text evidence="7">The sequence shown here is derived from an EMBL/GenBank/DDBJ whole genome shotgun (WGS) entry which is preliminary data.</text>
</comment>
<evidence type="ECO:0000256" key="2">
    <source>
        <dbReference type="ARBA" id="ARBA00022723"/>
    </source>
</evidence>
<feature type="binding site" evidence="4">
    <location>
        <position position="40"/>
    </location>
    <ligand>
        <name>Zn(2+)</name>
        <dbReference type="ChEBI" id="CHEBI:29105"/>
    </ligand>
</feature>
<accession>A0A2W1E803</accession>
<dbReference type="SMART" id="SM00947">
    <property type="entry name" value="Pro_CA"/>
    <property type="match status" value="1"/>
</dbReference>
<evidence type="ECO:0000313" key="8">
    <source>
        <dbReference type="Proteomes" id="UP000245464"/>
    </source>
</evidence>
<evidence type="ECO:0000256" key="4">
    <source>
        <dbReference type="PIRSR" id="PIRSR601765-1"/>
    </source>
</evidence>
<evidence type="ECO:0000313" key="6">
    <source>
        <dbReference type="EMBL" id="KAF7577496.1"/>
    </source>
</evidence>
<comment type="similarity">
    <text evidence="1 5">Belongs to the beta-class carbonic anhydrase family.</text>
</comment>
<feature type="binding site" evidence="4">
    <location>
        <position position="38"/>
    </location>
    <ligand>
        <name>Zn(2+)</name>
        <dbReference type="ChEBI" id="CHEBI:29105"/>
    </ligand>
</feature>
<dbReference type="GO" id="GO:0004089">
    <property type="term" value="F:carbonate dehydratase activity"/>
    <property type="evidence" value="ECO:0007669"/>
    <property type="project" value="UniProtKB-UniRule"/>
</dbReference>
<dbReference type="Pfam" id="PF00484">
    <property type="entry name" value="Pro_CA"/>
    <property type="match status" value="1"/>
</dbReference>
<dbReference type="EMBL" id="NRDI02000009">
    <property type="protein sequence ID" value="KAI1513435.1"/>
    <property type="molecule type" value="Genomic_DNA"/>
</dbReference>
<dbReference type="SUPFAM" id="SSF53056">
    <property type="entry name" value="beta-carbonic anhydrase, cab"/>
    <property type="match status" value="1"/>
</dbReference>
<organism evidence="7 9">
    <name type="scientific">Pyrenophora tritici-repentis</name>
    <dbReference type="NCBI Taxonomy" id="45151"/>
    <lineage>
        <taxon>Eukaryota</taxon>
        <taxon>Fungi</taxon>
        <taxon>Dikarya</taxon>
        <taxon>Ascomycota</taxon>
        <taxon>Pezizomycotina</taxon>
        <taxon>Dothideomycetes</taxon>
        <taxon>Pleosporomycetidae</taxon>
        <taxon>Pleosporales</taxon>
        <taxon>Pleosporineae</taxon>
        <taxon>Pleosporaceae</taxon>
        <taxon>Pyrenophora</taxon>
    </lineage>
</organism>
<keyword evidence="3 4" id="KW-0862">Zinc</keyword>
<evidence type="ECO:0000313" key="9">
    <source>
        <dbReference type="Proteomes" id="UP000249757"/>
    </source>
</evidence>
<dbReference type="Gene3D" id="3.40.1050.10">
    <property type="entry name" value="Carbonic anhydrase"/>
    <property type="match status" value="1"/>
</dbReference>
<evidence type="ECO:0000256" key="3">
    <source>
        <dbReference type="ARBA" id="ARBA00022833"/>
    </source>
</evidence>
<dbReference type="OrthoDB" id="10248475at2759"/>
<dbReference type="InterPro" id="IPR001765">
    <property type="entry name" value="Carbonic_anhydrase"/>
</dbReference>
<dbReference type="OMA" id="AIFTCMD"/>
<name>A0A2W1E803_9PLEO</name>
<comment type="function">
    <text evidence="5">Reversible hydration of carbon dioxide.</text>
</comment>
<dbReference type="CDD" id="cd03379">
    <property type="entry name" value="beta_CA_cladeD"/>
    <property type="match status" value="1"/>
</dbReference>
<gene>
    <name evidence="7" type="ORF">Ptr86124_007337</name>
    <name evidence="6" type="ORF">PtrM4_017360</name>
</gene>
<dbReference type="PANTHER" id="PTHR43175:SF3">
    <property type="entry name" value="CARBON DISULFIDE HYDROLASE"/>
    <property type="match status" value="1"/>
</dbReference>
<dbReference type="GO" id="GO:0008270">
    <property type="term" value="F:zinc ion binding"/>
    <property type="evidence" value="ECO:0007669"/>
    <property type="project" value="UniProtKB-UniRule"/>
</dbReference>
<reference evidence="9" key="4">
    <citation type="journal article" date="2022" name="Microb. Genom.">
        <title>A global pangenome for the wheat fungal pathogen Pyrenophora tritici-repentis and prediction of effector protein structural homology.</title>
        <authorList>
            <person name="Moolhuijzen P.M."/>
            <person name="See P.T."/>
            <person name="Shi G."/>
            <person name="Powell H.R."/>
            <person name="Cockram J."/>
            <person name="Jorgensen L.N."/>
            <person name="Benslimane H."/>
            <person name="Strelkov S.E."/>
            <person name="Turner J."/>
            <person name="Liu Z."/>
            <person name="Moffat C.S."/>
        </authorList>
    </citation>
    <scope>NUCLEOTIDE SEQUENCE [LARGE SCALE GENOMIC DNA]</scope>
</reference>
<reference evidence="7" key="2">
    <citation type="submission" date="2021-05" db="EMBL/GenBank/DDBJ databases">
        <authorList>
            <person name="Moolhuijzen P.M."/>
            <person name="Moffat C.S."/>
        </authorList>
    </citation>
    <scope>NUCLEOTIDE SEQUENCE</scope>
    <source>
        <strain evidence="7">86-124</strain>
    </source>
</reference>
<keyword evidence="2 4" id="KW-0479">Metal-binding</keyword>
<sequence length="168" mass="19078">MPTHGERNMEQGQEAYSAHFNQGHLQLPPTQRYTIVTCMDARIDPTAAFGIPLGAAHVIRNAGASVKDAFRSIVISQQLLGTREVMIVKHTCCGMMTFDNETARAVVLKKRGEIAAQEVEKMDFQSFRDLEIQLKKDVQWLRIKAIEENIRFSGWIYEVETGRTKRVL</sequence>
<dbReference type="Proteomes" id="UP000249757">
    <property type="component" value="Unassembled WGS sequence"/>
</dbReference>
<keyword evidence="9" id="KW-1185">Reference proteome</keyword>
<dbReference type="Proteomes" id="UP000245464">
    <property type="component" value="Chromosome 1"/>
</dbReference>
<feature type="binding site" evidence="4">
    <location>
        <position position="90"/>
    </location>
    <ligand>
        <name>Zn(2+)</name>
        <dbReference type="ChEBI" id="CHEBI:29105"/>
    </ligand>
</feature>
<comment type="catalytic activity">
    <reaction evidence="5">
        <text>hydrogencarbonate + H(+) = CO2 + H2O</text>
        <dbReference type="Rhea" id="RHEA:10748"/>
        <dbReference type="ChEBI" id="CHEBI:15377"/>
        <dbReference type="ChEBI" id="CHEBI:15378"/>
        <dbReference type="ChEBI" id="CHEBI:16526"/>
        <dbReference type="ChEBI" id="CHEBI:17544"/>
        <dbReference type="EC" id="4.2.1.1"/>
    </reaction>
</comment>